<feature type="domain" description="HECT" evidence="11">
    <location>
        <begin position="1704"/>
        <end position="2040"/>
    </location>
</feature>
<evidence type="ECO:0000256" key="3">
    <source>
        <dbReference type="ARBA" id="ARBA00012485"/>
    </source>
</evidence>
<evidence type="ECO:0000256" key="7">
    <source>
        <dbReference type="PROSITE-ProRule" id="PRU00104"/>
    </source>
</evidence>
<comment type="catalytic activity">
    <reaction evidence="1">
        <text>S-ubiquitinyl-[E2 ubiquitin-conjugating enzyme]-L-cysteine + [acceptor protein]-L-lysine = [E2 ubiquitin-conjugating enzyme]-L-cysteine + N(6)-ubiquitinyl-[acceptor protein]-L-lysine.</text>
        <dbReference type="EC" id="2.3.2.26"/>
    </reaction>
</comment>
<feature type="region of interest" description="Disordered" evidence="8">
    <location>
        <begin position="1"/>
        <end position="26"/>
    </location>
</feature>
<dbReference type="InterPro" id="IPR000569">
    <property type="entry name" value="HECT_dom"/>
</dbReference>
<feature type="region of interest" description="Disordered" evidence="8">
    <location>
        <begin position="1208"/>
        <end position="1285"/>
    </location>
</feature>
<dbReference type="Proteomes" id="UP001634394">
    <property type="component" value="Unassembled WGS sequence"/>
</dbReference>
<keyword evidence="6 7" id="KW-0833">Ubl conjugation pathway</keyword>
<dbReference type="Pfam" id="PF00632">
    <property type="entry name" value="HECT"/>
    <property type="match status" value="1"/>
</dbReference>
<dbReference type="InterPro" id="IPR050409">
    <property type="entry name" value="E3_ubiq-protein_ligase"/>
</dbReference>
<dbReference type="CDD" id="cd00078">
    <property type="entry name" value="HECTc"/>
    <property type="match status" value="1"/>
</dbReference>
<feature type="compositionally biased region" description="Low complexity" evidence="8">
    <location>
        <begin position="1208"/>
        <end position="1225"/>
    </location>
</feature>
<reference evidence="12 13" key="1">
    <citation type="submission" date="2024-11" db="EMBL/GenBank/DDBJ databases">
        <title>Chromosome-level genome assembly of the freshwater bivalve Anodonta woodiana.</title>
        <authorList>
            <person name="Chen X."/>
        </authorList>
    </citation>
    <scope>NUCLEOTIDE SEQUENCE [LARGE SCALE GENOMIC DNA]</scope>
    <source>
        <strain evidence="12">MN2024</strain>
        <tissue evidence="12">Gills</tissue>
    </source>
</reference>
<dbReference type="SUPFAM" id="SSF56204">
    <property type="entry name" value="Hect, E3 ligase catalytic domain"/>
    <property type="match status" value="1"/>
</dbReference>
<dbReference type="SMART" id="SM00456">
    <property type="entry name" value="WW"/>
    <property type="match status" value="2"/>
</dbReference>
<gene>
    <name evidence="12" type="ORF">ACJMK2_023020</name>
</gene>
<dbReference type="FunFam" id="3.30.2160.10:FF:000001">
    <property type="entry name" value="E3 ubiquitin-protein ligase NEDD4-like"/>
    <property type="match status" value="1"/>
</dbReference>
<feature type="region of interest" description="Disordered" evidence="8">
    <location>
        <begin position="1512"/>
        <end position="1544"/>
    </location>
</feature>
<dbReference type="Pfam" id="PF00397">
    <property type="entry name" value="WW"/>
    <property type="match status" value="1"/>
</dbReference>
<dbReference type="PROSITE" id="PS01159">
    <property type="entry name" value="WW_DOMAIN_1"/>
    <property type="match status" value="2"/>
</dbReference>
<evidence type="ECO:0000256" key="1">
    <source>
        <dbReference type="ARBA" id="ARBA00000885"/>
    </source>
</evidence>
<feature type="compositionally biased region" description="Low complexity" evidence="8">
    <location>
        <begin position="1353"/>
        <end position="1365"/>
    </location>
</feature>
<dbReference type="Gene3D" id="3.30.2160.10">
    <property type="entry name" value="Hect, E3 ligase catalytic domain"/>
    <property type="match status" value="1"/>
</dbReference>
<organism evidence="12 13">
    <name type="scientific">Sinanodonta woodiana</name>
    <name type="common">Chinese pond mussel</name>
    <name type="synonym">Anodonta woodiana</name>
    <dbReference type="NCBI Taxonomy" id="1069815"/>
    <lineage>
        <taxon>Eukaryota</taxon>
        <taxon>Metazoa</taxon>
        <taxon>Spiralia</taxon>
        <taxon>Lophotrochozoa</taxon>
        <taxon>Mollusca</taxon>
        <taxon>Bivalvia</taxon>
        <taxon>Autobranchia</taxon>
        <taxon>Heteroconchia</taxon>
        <taxon>Palaeoheterodonta</taxon>
        <taxon>Unionida</taxon>
        <taxon>Unionoidea</taxon>
        <taxon>Unionidae</taxon>
        <taxon>Unioninae</taxon>
        <taxon>Sinanodonta</taxon>
    </lineage>
</organism>
<dbReference type="CDD" id="cd00201">
    <property type="entry name" value="WW"/>
    <property type="match status" value="2"/>
</dbReference>
<dbReference type="GO" id="GO:0061630">
    <property type="term" value="F:ubiquitin protein ligase activity"/>
    <property type="evidence" value="ECO:0007669"/>
    <property type="project" value="UniProtKB-EC"/>
</dbReference>
<dbReference type="PROSITE" id="PS50020">
    <property type="entry name" value="WW_DOMAIN_2"/>
    <property type="match status" value="2"/>
</dbReference>
<dbReference type="PROSITE" id="PS50237">
    <property type="entry name" value="HECT"/>
    <property type="match status" value="1"/>
</dbReference>
<dbReference type="Gene3D" id="2.20.70.10">
    <property type="match status" value="2"/>
</dbReference>
<dbReference type="SUPFAM" id="SSF49562">
    <property type="entry name" value="C2 domain (Calcium/lipid-binding domain, CaLB)"/>
    <property type="match status" value="1"/>
</dbReference>
<dbReference type="FunFam" id="3.90.1750.10:FF:000079">
    <property type="entry name" value="E3 ubiquitin-protein ligase"/>
    <property type="match status" value="1"/>
</dbReference>
<comment type="caution">
    <text evidence="12">The sequence shown here is derived from an EMBL/GenBank/DDBJ whole genome shotgun (WGS) entry which is preliminary data.</text>
</comment>
<dbReference type="Pfam" id="PF16562">
    <property type="entry name" value="HECW_N"/>
    <property type="match status" value="1"/>
</dbReference>
<dbReference type="Gene3D" id="3.90.1750.10">
    <property type="entry name" value="Hect, E3 ligase catalytic domains"/>
    <property type="match status" value="1"/>
</dbReference>
<feature type="compositionally biased region" description="Polar residues" evidence="8">
    <location>
        <begin position="1626"/>
        <end position="1649"/>
    </location>
</feature>
<feature type="compositionally biased region" description="Polar residues" evidence="8">
    <location>
        <begin position="810"/>
        <end position="822"/>
    </location>
</feature>
<evidence type="ECO:0000256" key="8">
    <source>
        <dbReference type="SAM" id="MobiDB-lite"/>
    </source>
</evidence>
<dbReference type="PROSITE" id="PS50004">
    <property type="entry name" value="C2"/>
    <property type="match status" value="1"/>
</dbReference>
<dbReference type="GO" id="GO:0005737">
    <property type="term" value="C:cytoplasm"/>
    <property type="evidence" value="ECO:0007669"/>
    <property type="project" value="UniProtKB-ARBA"/>
</dbReference>
<accession>A0ABD3T2W3</accession>
<dbReference type="InterPro" id="IPR032348">
    <property type="entry name" value="HECW_N"/>
</dbReference>
<dbReference type="SUPFAM" id="SSF51045">
    <property type="entry name" value="WW domain"/>
    <property type="match status" value="2"/>
</dbReference>
<dbReference type="SMART" id="SM00239">
    <property type="entry name" value="C2"/>
    <property type="match status" value="1"/>
</dbReference>
<evidence type="ECO:0000256" key="6">
    <source>
        <dbReference type="ARBA" id="ARBA00022786"/>
    </source>
</evidence>
<dbReference type="InterPro" id="IPR036020">
    <property type="entry name" value="WW_dom_sf"/>
</dbReference>
<dbReference type="InterPro" id="IPR035892">
    <property type="entry name" value="C2_domain_sf"/>
</dbReference>
<evidence type="ECO:0000256" key="2">
    <source>
        <dbReference type="ARBA" id="ARBA00004906"/>
    </source>
</evidence>
<protein>
    <recommendedName>
        <fullName evidence="3">HECT-type E3 ubiquitin transferase</fullName>
        <ecNumber evidence="3">2.3.2.26</ecNumber>
    </recommendedName>
</protein>
<feature type="compositionally biased region" description="Polar residues" evidence="8">
    <location>
        <begin position="345"/>
        <end position="355"/>
    </location>
</feature>
<feature type="region of interest" description="Disordered" evidence="8">
    <location>
        <begin position="754"/>
        <end position="931"/>
    </location>
</feature>
<feature type="compositionally biased region" description="Pro residues" evidence="8">
    <location>
        <begin position="835"/>
        <end position="844"/>
    </location>
</feature>
<dbReference type="FunFam" id="3.30.2410.10:FF:000002">
    <property type="entry name" value="E3 ubiquitin-protein ligase HECW2"/>
    <property type="match status" value="1"/>
</dbReference>
<evidence type="ECO:0000259" key="10">
    <source>
        <dbReference type="PROSITE" id="PS50020"/>
    </source>
</evidence>
<evidence type="ECO:0000256" key="4">
    <source>
        <dbReference type="ARBA" id="ARBA00022679"/>
    </source>
</evidence>
<dbReference type="Pfam" id="PF00168">
    <property type="entry name" value="C2"/>
    <property type="match status" value="1"/>
</dbReference>
<feature type="compositionally biased region" description="Polar residues" evidence="8">
    <location>
        <begin position="1226"/>
        <end position="1236"/>
    </location>
</feature>
<dbReference type="PANTHER" id="PTHR11254:SF320">
    <property type="entry name" value="HECT-TYPE E3 UBIQUITIN TRANSFERASE"/>
    <property type="match status" value="1"/>
</dbReference>
<dbReference type="InterPro" id="IPR040524">
    <property type="entry name" value="HECW1_helix"/>
</dbReference>
<feature type="compositionally biased region" description="Polar residues" evidence="8">
    <location>
        <begin position="891"/>
        <end position="904"/>
    </location>
</feature>
<comment type="pathway">
    <text evidence="2">Protein modification; protein ubiquitination.</text>
</comment>
<feature type="region of interest" description="Disordered" evidence="8">
    <location>
        <begin position="324"/>
        <end position="357"/>
    </location>
</feature>
<evidence type="ECO:0000259" key="11">
    <source>
        <dbReference type="PROSITE" id="PS50237"/>
    </source>
</evidence>
<feature type="domain" description="C2" evidence="9">
    <location>
        <begin position="168"/>
        <end position="299"/>
    </location>
</feature>
<evidence type="ECO:0000256" key="5">
    <source>
        <dbReference type="ARBA" id="ARBA00022737"/>
    </source>
</evidence>
<name>A0ABD3T2W3_SINWO</name>
<feature type="active site" description="Glycyl thioester intermediate" evidence="7">
    <location>
        <position position="2008"/>
    </location>
</feature>
<feature type="compositionally biased region" description="Pro residues" evidence="8">
    <location>
        <begin position="1530"/>
        <end position="1540"/>
    </location>
</feature>
<dbReference type="Gene3D" id="2.60.40.2840">
    <property type="match status" value="1"/>
</dbReference>
<dbReference type="EMBL" id="JBJQND010000019">
    <property type="protein sequence ID" value="KAL3831246.1"/>
    <property type="molecule type" value="Genomic_DNA"/>
</dbReference>
<proteinExistence type="predicted"/>
<evidence type="ECO:0000313" key="12">
    <source>
        <dbReference type="EMBL" id="KAL3831246.1"/>
    </source>
</evidence>
<feature type="domain" description="WW" evidence="10">
    <location>
        <begin position="1458"/>
        <end position="1492"/>
    </location>
</feature>
<keyword evidence="4" id="KW-0808">Transferase</keyword>
<dbReference type="Gene3D" id="3.30.2410.10">
    <property type="entry name" value="Hect, E3 ligase catalytic domain"/>
    <property type="match status" value="1"/>
</dbReference>
<evidence type="ECO:0000259" key="9">
    <source>
        <dbReference type="PROSITE" id="PS50004"/>
    </source>
</evidence>
<dbReference type="InterPro" id="IPR035983">
    <property type="entry name" value="Hect_E3_ubiquitin_ligase"/>
</dbReference>
<feature type="region of interest" description="Disordered" evidence="8">
    <location>
        <begin position="1307"/>
        <end position="1371"/>
    </location>
</feature>
<dbReference type="Pfam" id="PF18436">
    <property type="entry name" value="HECW1_helix"/>
    <property type="match status" value="1"/>
</dbReference>
<dbReference type="EC" id="2.3.2.26" evidence="3"/>
<sequence>MAEKGDSRSNSRSSQGSTLDDLSLPSPRYCDDEAFVMPERCSSESDLTPGQDLDNLSTLNVEKREFILGKGVKIKVFWDIKDEVGASDWIGLFLTGVTDPSKFWDSKTRGINGGHKGEITWELDTIAHCFTGEKTKICFKYYQGNSGDLIATSPAVTILRPTAAEQMTNGKGENKSEKDGSKLNLIQLCFTDLEASNLKKGVFFNPDPYVKLTLKPGRLGPHLPHHCNELRTTIEESTTNPKWDSQSLTMDVLATDVVEFDLKDKFAKSQPTLSRFLGKASVAVQRILDKSGNGSEGPVTFTLDLGCRNPSDSISGSLKFSVEVRKSPLKPSKPTAAKRTKKNTRQSSLPESSNVRDLPEFSSLPECLHHQLPEPIDESFLNGAIANEDQGIEGASEMELPPPIIPRKHGRIPDNLVIESQAGDLPGYLPNLANVPNIVCGYKDHSEGISSRSDDSALPSSDNSSGSETMLENGFERTHNPDKSDLNIVYNRASLLDSSRSGVSGSGYVRSNSVELGRCVGHGKDIVLERFHSVDSCRATYTSNTDRINSVHPAGPNVTVERSNSVESIRPAGLDRRRSMNSEDFVRSNVSFKGMNSSDSVRSNVLQRTVSSDSSKSSTPFERMHSADIASLNGSIERVNSEYLGIWSEGVHSDSRPSERLNSMEVARPAFPLERTSSLEAGRSRAVLERLCSKESVNSELDGQQQLPTTHRYENTCEEIDADVPDSLQVVESSDNQRTIGDVEEIESSLIIRQRKYGSSDEHEDPTVTTPLVRPPDLPPRTYKAPPIPPRHRAGDAPPLPPRLGDKAPNLSQPSSAATSPCRSVESLDILLAGPQPPPLPPRTYSPIHMSGAGSGGHVVGSSGSGSSTPQIVHDDSDRGSFDSMEAFSGSRESLLQSDSNPSSAEKEFHFPPRGLDGTPRTSKLDGSGDKLRKCRRTLQDPNNILASNVPGSMTGTAGIMPDVRSTSPNLTTPSISSQLATLPSIESAVSKRPLKQSVSMHIQKLKEVTKSPSAVPMQAPFTHSSDESSHGLSAELDQLHCNATPDGSPAIPLHGAERVSSAPLGSHRVPEEAAIPCPETPPRSGLNGSAFDRETSTPSPPLIHPRGRILSDEEKQQNRQHIHQHLQMWTHKLKTKVDPNSSFGSDQGSEVDLASPVSDTGSIASISVHGCDTVTTFENNTLNVPVNTVHATVAESVPPTVAVVSPRVVSSDSSLSPSVISTPSRHSPTPANSVVWQLRKGDTSPNRQQEDRVDGQAPSPLPKLPVRRRYQKVDTGDSPLPAGWEARVDSHGRVFYIDHVNRMTTWQRPTSGQRTIQRRPTISSEQRQQLDRRYQSIRRTMTQSRQDADNISAESSSSGASDGSPQTSAQTVIPAPITMVATSESRTTYRPPAVKFLLRSDFFPILQGNENAMMEYNRNHTLKHMINKIRKDPNTFEKYQHNRDLVSFLNLFADSAKDLPDGWEMKFDRNNSKPFFIDHIKRGTTFIDPRLPTDVPPINTDFLHTSLIRGRHRSGGQEGHSTPSRDDAPTPPPRHPIADPPSAEVPIAYNEKVVFFLRQSNIHEIIKEKYSSYGSSSNLKDKVNKIRSEGTEALDKMSNDINLTLLLSVFENEIMSYVPNQLSSAQSASPAETSGDSPHSSPNVQRSNVRVPAPYKRDFQAKLRNFFRKLEAKGYGQGPSKLKMMVRRDHVLEDAFNKIMSTSKKELSKSKLFISFVGEEGLDYGGPAREFFFLLSRELFNPYYGLFEYSANDTYTVQISPMSAFVENAHEWFRFAGRVLALALIHQYLLDAFFTRPFYKALLRLPWSLGDVEAIDAEFHQSLLWIKENDISDLDMDIYFSVNEEVFGQVTERELKPNGKSVPVTEKNKKEYIERMVKWRLERGVTDQMESLIRGFNEVLDSRMVSVFDARELELVIAGTIEIDVNDWRKNTEYRSGYHDLQPVIQWFWSAVEKFDNERRLRLLQFVTGTSSIPYEGFSALRGSNGPRKFCIEKWGRITSLPRAHTCFNRLDLPPYTSYEMLFEKLVTAVEETSTFGIE</sequence>
<dbReference type="Gene3D" id="2.60.40.150">
    <property type="entry name" value="C2 domain"/>
    <property type="match status" value="1"/>
</dbReference>
<feature type="domain" description="WW" evidence="10">
    <location>
        <begin position="1279"/>
        <end position="1312"/>
    </location>
</feature>
<feature type="region of interest" description="Disordered" evidence="8">
    <location>
        <begin position="1626"/>
        <end position="1650"/>
    </location>
</feature>
<feature type="region of interest" description="Disordered" evidence="8">
    <location>
        <begin position="1062"/>
        <end position="1108"/>
    </location>
</feature>
<evidence type="ECO:0000313" key="13">
    <source>
        <dbReference type="Proteomes" id="UP001634394"/>
    </source>
</evidence>
<keyword evidence="13" id="KW-1185">Reference proteome</keyword>
<dbReference type="SMART" id="SM00119">
    <property type="entry name" value="HECTc"/>
    <property type="match status" value="1"/>
</dbReference>
<dbReference type="PANTHER" id="PTHR11254">
    <property type="entry name" value="HECT DOMAIN UBIQUITIN-PROTEIN LIGASE"/>
    <property type="match status" value="1"/>
</dbReference>
<keyword evidence="5" id="KW-0677">Repeat</keyword>
<dbReference type="InterPro" id="IPR001202">
    <property type="entry name" value="WW_dom"/>
</dbReference>
<dbReference type="InterPro" id="IPR000008">
    <property type="entry name" value="C2_dom"/>
</dbReference>
<feature type="compositionally biased region" description="Basic and acidic residues" evidence="8">
    <location>
        <begin position="474"/>
        <end position="484"/>
    </location>
</feature>
<feature type="region of interest" description="Disordered" evidence="8">
    <location>
        <begin position="449"/>
        <end position="484"/>
    </location>
</feature>
<feature type="compositionally biased region" description="Polar residues" evidence="8">
    <location>
        <begin position="1307"/>
        <end position="1328"/>
    </location>
</feature>